<reference evidence="3 4" key="1">
    <citation type="submission" date="2019-02" db="EMBL/GenBank/DDBJ databases">
        <title>Complete Genome Sequence and Methylome Analysis of free living Spirochaetas.</title>
        <authorList>
            <person name="Fomenkov A."/>
            <person name="Dubinina G."/>
            <person name="Leshcheva N."/>
            <person name="Mikheeva N."/>
            <person name="Grabovich M."/>
            <person name="Vincze T."/>
            <person name="Roberts R.J."/>
        </authorList>
    </citation>
    <scope>NUCLEOTIDE SEQUENCE [LARGE SCALE GENOMIC DNA]</scope>
    <source>
        <strain evidence="3 4">K2</strain>
    </source>
</reference>
<organism evidence="3 4">
    <name type="scientific">Oceanispirochaeta crateris</name>
    <dbReference type="NCBI Taxonomy" id="2518645"/>
    <lineage>
        <taxon>Bacteria</taxon>
        <taxon>Pseudomonadati</taxon>
        <taxon>Spirochaetota</taxon>
        <taxon>Spirochaetia</taxon>
        <taxon>Spirochaetales</taxon>
        <taxon>Spirochaetaceae</taxon>
        <taxon>Oceanispirochaeta</taxon>
    </lineage>
</organism>
<keyword evidence="1" id="KW-0812">Transmembrane</keyword>
<dbReference type="GO" id="GO:0016020">
    <property type="term" value="C:membrane"/>
    <property type="evidence" value="ECO:0007669"/>
    <property type="project" value="TreeGrafter"/>
</dbReference>
<keyword evidence="1" id="KW-0472">Membrane</keyword>
<evidence type="ECO:0000313" key="4">
    <source>
        <dbReference type="Proteomes" id="UP000324209"/>
    </source>
</evidence>
<feature type="domain" description="Fatty acid desaturase" evidence="2">
    <location>
        <begin position="61"/>
        <end position="312"/>
    </location>
</feature>
<feature type="transmembrane region" description="Helical" evidence="1">
    <location>
        <begin position="199"/>
        <end position="219"/>
    </location>
</feature>
<evidence type="ECO:0000256" key="1">
    <source>
        <dbReference type="SAM" id="Phobius"/>
    </source>
</evidence>
<dbReference type="InterPro" id="IPR005804">
    <property type="entry name" value="FA_desaturase_dom"/>
</dbReference>
<dbReference type="Pfam" id="PF00487">
    <property type="entry name" value="FA_desaturase"/>
    <property type="match status" value="1"/>
</dbReference>
<dbReference type="RefSeq" id="WP_149486440.1">
    <property type="nucleotide sequence ID" value="NZ_CP036150.1"/>
</dbReference>
<name>A0A5C1QN20_9SPIO</name>
<dbReference type="KEGG" id="ock:EXM22_10305"/>
<dbReference type="Proteomes" id="UP000324209">
    <property type="component" value="Chromosome"/>
</dbReference>
<dbReference type="InterPro" id="IPR012171">
    <property type="entry name" value="Fatty_acid_desaturase"/>
</dbReference>
<evidence type="ECO:0000259" key="2">
    <source>
        <dbReference type="Pfam" id="PF00487"/>
    </source>
</evidence>
<dbReference type="GO" id="GO:0016717">
    <property type="term" value="F:oxidoreductase activity, acting on paired donors, with oxidation of a pair of donors resulting in the reduction of molecular oxygen to two molecules of water"/>
    <property type="evidence" value="ECO:0007669"/>
    <property type="project" value="TreeGrafter"/>
</dbReference>
<dbReference type="AlphaFoldDB" id="A0A5C1QN20"/>
<evidence type="ECO:0000313" key="3">
    <source>
        <dbReference type="EMBL" id="QEN08360.1"/>
    </source>
</evidence>
<dbReference type="PANTHER" id="PTHR19353">
    <property type="entry name" value="FATTY ACID DESATURASE 2"/>
    <property type="match status" value="1"/>
</dbReference>
<keyword evidence="1" id="KW-1133">Transmembrane helix</keyword>
<accession>A0A5C1QN20</accession>
<dbReference type="GO" id="GO:0008610">
    <property type="term" value="P:lipid biosynthetic process"/>
    <property type="evidence" value="ECO:0007669"/>
    <property type="project" value="UniProtKB-ARBA"/>
</dbReference>
<dbReference type="PANTHER" id="PTHR19353:SF19">
    <property type="entry name" value="DELTA(5) FATTY ACID DESATURASE C-RELATED"/>
    <property type="match status" value="1"/>
</dbReference>
<feature type="transmembrane region" description="Helical" evidence="1">
    <location>
        <begin position="225"/>
        <end position="243"/>
    </location>
</feature>
<gene>
    <name evidence="3" type="ORF">EXM22_10305</name>
</gene>
<feature type="transmembrane region" description="Helical" evidence="1">
    <location>
        <begin position="30"/>
        <end position="51"/>
    </location>
</feature>
<sequence>MTENIKVKWYKTPLSKEDLKLVSKRSNWKGLVQTLGHLLFLMLFAVLAYWSTLNLKLFYNIIFFLIYGIFYSFILNGFHEMSHNTVFQSKGLSRFFYRLFGFLSWNNHVFFSESHRVHHHYTLQRSYDMEVILPVMVTAKEFFLRGFINPIGFVETVYGTILLSLGIVKGKMYTGLGFASAEWKELLFPKENMVVRKQLINWARFTLIGHIFIICLSLAFGLWQIPLLITLAPFYGSGFLYLLNPTQHIGKKDNVDDYRLNSRTILLNPFLRFLYWNMNYHIEHHMYAAVPFYNLGKLHRLIEHDLPESPKGLIRTWIQIKDMDK</sequence>
<proteinExistence type="predicted"/>
<dbReference type="OrthoDB" id="187093at2"/>
<feature type="transmembrane region" description="Helical" evidence="1">
    <location>
        <begin position="147"/>
        <end position="168"/>
    </location>
</feature>
<protein>
    <recommendedName>
        <fullName evidence="2">Fatty acid desaturase domain-containing protein</fullName>
    </recommendedName>
</protein>
<dbReference type="EMBL" id="CP036150">
    <property type="protein sequence ID" value="QEN08360.1"/>
    <property type="molecule type" value="Genomic_DNA"/>
</dbReference>
<feature type="transmembrane region" description="Helical" evidence="1">
    <location>
        <begin position="57"/>
        <end position="74"/>
    </location>
</feature>
<keyword evidence="4" id="KW-1185">Reference proteome</keyword>